<name>A0A2N3KIP6_9PROT</name>
<accession>A0A2N3KIP6</accession>
<dbReference type="OrthoDB" id="9863007at2"/>
<dbReference type="AlphaFoldDB" id="A0A2N3KIP6"/>
<reference evidence="2 3" key="1">
    <citation type="submission" date="2017-09" db="EMBL/GenBank/DDBJ databases">
        <title>Biodiversity and function of Thalassospira species in the particle-attached aromatic-hydrocarbon-degrading consortia from the surface seawater of the South China Sea.</title>
        <authorList>
            <person name="Dong C."/>
            <person name="Liu R."/>
            <person name="Shao Z."/>
        </authorList>
    </citation>
    <scope>NUCLEOTIDE SEQUENCE [LARGE SCALE GENOMIC DNA]</scope>
    <source>
        <strain evidence="2 3">CSC1P2</strain>
    </source>
</reference>
<evidence type="ECO:0000313" key="2">
    <source>
        <dbReference type="EMBL" id="PKR50447.1"/>
    </source>
</evidence>
<feature type="transmembrane region" description="Helical" evidence="1">
    <location>
        <begin position="24"/>
        <end position="43"/>
    </location>
</feature>
<comment type="caution">
    <text evidence="2">The sequence shown here is derived from an EMBL/GenBank/DDBJ whole genome shotgun (WGS) entry which is preliminary data.</text>
</comment>
<proteinExistence type="predicted"/>
<evidence type="ECO:0000313" key="3">
    <source>
        <dbReference type="Proteomes" id="UP000233597"/>
    </source>
</evidence>
<dbReference type="PROSITE" id="PS51257">
    <property type="entry name" value="PROKAR_LIPOPROTEIN"/>
    <property type="match status" value="1"/>
</dbReference>
<sequence length="143" mass="15992">MPKSFTWQNLISELPLGRITKSGIWMTLFLFACPISVLTSLAFTDQAVAQPFEGIDDPSSEGVARPSSVSKEKKLSPTNIDLWGLLNQGFVAIDVVPWHEPSSAMIYLQKKAPVGTRMVACVIRYRISQENLYQRNSCFELKP</sequence>
<protein>
    <submittedName>
        <fullName evidence="2">Uncharacterized protein</fullName>
    </submittedName>
</protein>
<organism evidence="2 3">
    <name type="scientific">Thalassospira marina</name>
    <dbReference type="NCBI Taxonomy" id="2048283"/>
    <lineage>
        <taxon>Bacteria</taxon>
        <taxon>Pseudomonadati</taxon>
        <taxon>Pseudomonadota</taxon>
        <taxon>Alphaproteobacteria</taxon>
        <taxon>Rhodospirillales</taxon>
        <taxon>Thalassospiraceae</taxon>
        <taxon>Thalassospira</taxon>
    </lineage>
</organism>
<dbReference type="Proteomes" id="UP000233597">
    <property type="component" value="Unassembled WGS sequence"/>
</dbReference>
<keyword evidence="1" id="KW-0472">Membrane</keyword>
<keyword evidence="1" id="KW-1133">Transmembrane helix</keyword>
<dbReference type="EMBL" id="NWTK01000017">
    <property type="protein sequence ID" value="PKR50447.1"/>
    <property type="molecule type" value="Genomic_DNA"/>
</dbReference>
<dbReference type="RefSeq" id="WP_101270271.1">
    <property type="nucleotide sequence ID" value="NZ_NWTK01000017.1"/>
</dbReference>
<evidence type="ECO:0000256" key="1">
    <source>
        <dbReference type="SAM" id="Phobius"/>
    </source>
</evidence>
<gene>
    <name evidence="2" type="ORF">COO20_21480</name>
</gene>
<keyword evidence="1" id="KW-0812">Transmembrane</keyword>